<sequence length="447" mass="50648">MATNDFNLLDMPIEMLQHISRFVTAESILMLRLTCKTLAAAAFDAVAEEYVRVLKVFILSPARLEKLAAIISCPHLAYKVDCLILTTDPFEEAAIGSVSTVAGTDASLLSEQHEIYLNHRDDQLRLHGDDDLATSKLLAILEELKKHQQLKTRQCTLGVDLDRIVLDGETPCPPNLLHDIMCTVSRTGHRILSIRTSDMSVSRLDDLMRHPSVVPELMKAVTGFVFYLIQDGELPAEWLPDLAALPRMLALTPLLHSLNLEFDSNYENDRDKDFMLNLSNDLILANSLAHLEWLELTSLRVKSFDILFEALGRCRGTLGGICLRDVTILSPRNRWSEVLEYLRTFPNLSHLELVELFLFDAWQNWAIHVRHPTEVDQSLTLKLDMDCQREEAIDAALANVLERGIVAAIKALRYVNWPWAVNIILLRVDGGRHDEQQDFRQRTLTAV</sequence>
<reference evidence="1" key="1">
    <citation type="submission" date="2023-07" db="EMBL/GenBank/DDBJ databases">
        <title>Black Yeasts Isolated from many extreme environments.</title>
        <authorList>
            <person name="Coleine C."/>
            <person name="Stajich J.E."/>
            <person name="Selbmann L."/>
        </authorList>
    </citation>
    <scope>NUCLEOTIDE SEQUENCE</scope>
    <source>
        <strain evidence="1">CCFEE 5714</strain>
    </source>
</reference>
<organism evidence="1 2">
    <name type="scientific">Vermiconidia calcicola</name>
    <dbReference type="NCBI Taxonomy" id="1690605"/>
    <lineage>
        <taxon>Eukaryota</taxon>
        <taxon>Fungi</taxon>
        <taxon>Dikarya</taxon>
        <taxon>Ascomycota</taxon>
        <taxon>Pezizomycotina</taxon>
        <taxon>Dothideomycetes</taxon>
        <taxon>Dothideomycetidae</taxon>
        <taxon>Mycosphaerellales</taxon>
        <taxon>Extremaceae</taxon>
        <taxon>Vermiconidia</taxon>
    </lineage>
</organism>
<name>A0ACC3N099_9PEZI</name>
<keyword evidence="2" id="KW-1185">Reference proteome</keyword>
<gene>
    <name evidence="1" type="ORF">LTR37_012038</name>
</gene>
<evidence type="ECO:0000313" key="2">
    <source>
        <dbReference type="Proteomes" id="UP001281147"/>
    </source>
</evidence>
<proteinExistence type="predicted"/>
<comment type="caution">
    <text evidence="1">The sequence shown here is derived from an EMBL/GenBank/DDBJ whole genome shotgun (WGS) entry which is preliminary data.</text>
</comment>
<dbReference type="Proteomes" id="UP001281147">
    <property type="component" value="Unassembled WGS sequence"/>
</dbReference>
<dbReference type="EMBL" id="JAUTXU010000109">
    <property type="protein sequence ID" value="KAK3707543.1"/>
    <property type="molecule type" value="Genomic_DNA"/>
</dbReference>
<evidence type="ECO:0000313" key="1">
    <source>
        <dbReference type="EMBL" id="KAK3707543.1"/>
    </source>
</evidence>
<protein>
    <submittedName>
        <fullName evidence="1">Uncharacterized protein</fullName>
    </submittedName>
</protein>
<accession>A0ACC3N099</accession>